<keyword evidence="2 4" id="KW-0378">Hydrolase</keyword>
<dbReference type="PROSITE" id="PS51892">
    <property type="entry name" value="SUBTILASE"/>
    <property type="match status" value="1"/>
</dbReference>
<evidence type="ECO:0000256" key="4">
    <source>
        <dbReference type="PROSITE-ProRule" id="PRU01240"/>
    </source>
</evidence>
<keyword evidence="3 4" id="KW-0720">Serine protease</keyword>
<dbReference type="Pfam" id="PF00082">
    <property type="entry name" value="Peptidase_S8"/>
    <property type="match status" value="1"/>
</dbReference>
<keyword evidence="7" id="KW-1185">Reference proteome</keyword>
<sequence>MSTPRYGRDMRFWEQLEILNEALPEGRLAVAGPQGATPESDVLPRFAYLAEHLLVRAPDVERAIDRLQAALPSEQPVRVVWPPDQDARRVTVRRLSIGSRDVFRGLALLREAGIQSTLVHFVTVSGVNLCPGDEPVPSGEPLRPPIAGRDRGEDAHVTVIDTGLVHDYLDHQWLAQSSGQPNIPMVDGDVTTQAEEVDGDGFIKPYVGHGTFIAGVLRCVAPSTDVRVYNGFPYGGAVEEDQLGLLLLQTLDTHGWPDVLSLSAGTRTNDAQALLGLTDFIGELADHPETLLVAAAGNDGETEPFWPAAFAAEAVNATGDVILSVGALREDGLGRACFSNHGDWVTVFAPGERLINAYTSGDYEYDYPHSTTCRFHPVVPLYPGCTCVAPLSEGDVVKFSGIAQWSGTSFATPFIAGLIAARMSEAGVTSRQAAGDLISGQLAIPDLSSFLQ</sequence>
<evidence type="ECO:0000259" key="5">
    <source>
        <dbReference type="Pfam" id="PF00082"/>
    </source>
</evidence>
<dbReference type="Proteomes" id="UP001597097">
    <property type="component" value="Unassembled WGS sequence"/>
</dbReference>
<name>A0ABW4GMN0_9ACTN</name>
<dbReference type="PANTHER" id="PTHR43806">
    <property type="entry name" value="PEPTIDASE S8"/>
    <property type="match status" value="1"/>
</dbReference>
<evidence type="ECO:0000256" key="2">
    <source>
        <dbReference type="ARBA" id="ARBA00022801"/>
    </source>
</evidence>
<reference evidence="7" key="1">
    <citation type="journal article" date="2019" name="Int. J. Syst. Evol. Microbiol.">
        <title>The Global Catalogue of Microorganisms (GCM) 10K type strain sequencing project: providing services to taxonomists for standard genome sequencing and annotation.</title>
        <authorList>
            <consortium name="The Broad Institute Genomics Platform"/>
            <consortium name="The Broad Institute Genome Sequencing Center for Infectious Disease"/>
            <person name="Wu L."/>
            <person name="Ma J."/>
        </authorList>
    </citation>
    <scope>NUCLEOTIDE SEQUENCE [LARGE SCALE GENOMIC DNA]</scope>
    <source>
        <strain evidence="7">CGMCC 1.15399</strain>
    </source>
</reference>
<evidence type="ECO:0000256" key="1">
    <source>
        <dbReference type="ARBA" id="ARBA00022670"/>
    </source>
</evidence>
<proteinExistence type="inferred from homology"/>
<feature type="active site" description="Charge relay system" evidence="4">
    <location>
        <position position="161"/>
    </location>
</feature>
<dbReference type="InterPro" id="IPR023828">
    <property type="entry name" value="Peptidase_S8_Ser-AS"/>
</dbReference>
<feature type="active site" description="Charge relay system" evidence="4">
    <location>
        <position position="409"/>
    </location>
</feature>
<feature type="active site" description="Charge relay system" evidence="4">
    <location>
        <position position="209"/>
    </location>
</feature>
<evidence type="ECO:0000256" key="3">
    <source>
        <dbReference type="ARBA" id="ARBA00022825"/>
    </source>
</evidence>
<dbReference type="RefSeq" id="WP_219528449.1">
    <property type="nucleotide sequence ID" value="NZ_JAHKRM010000004.1"/>
</dbReference>
<dbReference type="EC" id="3.4.-.-" evidence="6"/>
<evidence type="ECO:0000313" key="6">
    <source>
        <dbReference type="EMBL" id="MFD1544007.1"/>
    </source>
</evidence>
<protein>
    <submittedName>
        <fullName evidence="6">S8/S53 family peptidase</fullName>
        <ecNumber evidence="6">3.4.-.-</ecNumber>
    </submittedName>
</protein>
<comment type="similarity">
    <text evidence="4">Belongs to the peptidase S8 family.</text>
</comment>
<dbReference type="EMBL" id="JBHUCM010000043">
    <property type="protein sequence ID" value="MFD1544007.1"/>
    <property type="molecule type" value="Genomic_DNA"/>
</dbReference>
<comment type="caution">
    <text evidence="6">The sequence shown here is derived from an EMBL/GenBank/DDBJ whole genome shotgun (WGS) entry which is preliminary data.</text>
</comment>
<accession>A0ABW4GMN0</accession>
<dbReference type="InterPro" id="IPR050131">
    <property type="entry name" value="Peptidase_S8_subtilisin-like"/>
</dbReference>
<keyword evidence="1 4" id="KW-0645">Protease</keyword>
<evidence type="ECO:0000313" key="7">
    <source>
        <dbReference type="Proteomes" id="UP001597097"/>
    </source>
</evidence>
<gene>
    <name evidence="6" type="ORF">ACFSJ0_43685</name>
</gene>
<dbReference type="PROSITE" id="PS00138">
    <property type="entry name" value="SUBTILASE_SER"/>
    <property type="match status" value="1"/>
</dbReference>
<dbReference type="CDD" id="cd00306">
    <property type="entry name" value="Peptidases_S8_S53"/>
    <property type="match status" value="1"/>
</dbReference>
<feature type="domain" description="Peptidase S8/S53" evidence="5">
    <location>
        <begin position="153"/>
        <end position="425"/>
    </location>
</feature>
<organism evidence="6 7">
    <name type="scientific">Nonomuraea guangzhouensis</name>
    <dbReference type="NCBI Taxonomy" id="1291555"/>
    <lineage>
        <taxon>Bacteria</taxon>
        <taxon>Bacillati</taxon>
        <taxon>Actinomycetota</taxon>
        <taxon>Actinomycetes</taxon>
        <taxon>Streptosporangiales</taxon>
        <taxon>Streptosporangiaceae</taxon>
        <taxon>Nonomuraea</taxon>
    </lineage>
</organism>
<dbReference type="InterPro" id="IPR000209">
    <property type="entry name" value="Peptidase_S8/S53_dom"/>
</dbReference>
<dbReference type="GO" id="GO:0016787">
    <property type="term" value="F:hydrolase activity"/>
    <property type="evidence" value="ECO:0007669"/>
    <property type="project" value="UniProtKB-KW"/>
</dbReference>
<dbReference type="PANTHER" id="PTHR43806:SF11">
    <property type="entry name" value="CEREVISIN-RELATED"/>
    <property type="match status" value="1"/>
</dbReference>